<dbReference type="PANTHER" id="PTHR18964">
    <property type="entry name" value="ROK (REPRESSOR, ORF, KINASE) FAMILY"/>
    <property type="match status" value="1"/>
</dbReference>
<dbReference type="Gene3D" id="3.30.420.40">
    <property type="match status" value="2"/>
</dbReference>
<gene>
    <name evidence="4" type="ORF">A8708_03515</name>
</gene>
<dbReference type="AlphaFoldDB" id="A0A198A3V9"/>
<organism evidence="4 5">
    <name type="scientific">Paenibacillus oryzisoli</name>
    <dbReference type="NCBI Taxonomy" id="1850517"/>
    <lineage>
        <taxon>Bacteria</taxon>
        <taxon>Bacillati</taxon>
        <taxon>Bacillota</taxon>
        <taxon>Bacilli</taxon>
        <taxon>Bacillales</taxon>
        <taxon>Paenibacillaceae</taxon>
        <taxon>Paenibacillus</taxon>
    </lineage>
</organism>
<evidence type="ECO:0000256" key="2">
    <source>
        <dbReference type="ARBA" id="ARBA00006479"/>
    </source>
</evidence>
<dbReference type="PROSITE" id="PS01125">
    <property type="entry name" value="ROK"/>
    <property type="match status" value="1"/>
</dbReference>
<dbReference type="InterPro" id="IPR043129">
    <property type="entry name" value="ATPase_NBD"/>
</dbReference>
<evidence type="ECO:0000313" key="4">
    <source>
        <dbReference type="EMBL" id="OAS15663.1"/>
    </source>
</evidence>
<keyword evidence="3" id="KW-0859">Xylose metabolism</keyword>
<dbReference type="Pfam" id="PF00480">
    <property type="entry name" value="ROK"/>
    <property type="match status" value="1"/>
</dbReference>
<accession>A0A198A3V9</accession>
<dbReference type="STRING" id="1850517.A8708_03515"/>
<comment type="caution">
    <text evidence="4">The sequence shown here is derived from an EMBL/GenBank/DDBJ whole genome shotgun (WGS) entry which is preliminary data.</text>
</comment>
<dbReference type="RefSeq" id="WP_068667939.1">
    <property type="nucleotide sequence ID" value="NZ_LYPB01000081.1"/>
</dbReference>
<dbReference type="GO" id="GO:0042732">
    <property type="term" value="P:D-xylose metabolic process"/>
    <property type="evidence" value="ECO:0007669"/>
    <property type="project" value="UniProtKB-KW"/>
</dbReference>
<dbReference type="SUPFAM" id="SSF46785">
    <property type="entry name" value="Winged helix' DNA-binding domain"/>
    <property type="match status" value="1"/>
</dbReference>
<dbReference type="InterPro" id="IPR036388">
    <property type="entry name" value="WH-like_DNA-bd_sf"/>
</dbReference>
<evidence type="ECO:0000256" key="3">
    <source>
        <dbReference type="ARBA" id="ARBA00022629"/>
    </source>
</evidence>
<keyword evidence="3" id="KW-0119">Carbohydrate metabolism</keyword>
<dbReference type="EMBL" id="LYPB01000081">
    <property type="protein sequence ID" value="OAS15663.1"/>
    <property type="molecule type" value="Genomic_DNA"/>
</dbReference>
<dbReference type="SUPFAM" id="SSF53067">
    <property type="entry name" value="Actin-like ATPase domain"/>
    <property type="match status" value="1"/>
</dbReference>
<evidence type="ECO:0000256" key="1">
    <source>
        <dbReference type="ARBA" id="ARBA00002486"/>
    </source>
</evidence>
<dbReference type="InterPro" id="IPR036390">
    <property type="entry name" value="WH_DNA-bd_sf"/>
</dbReference>
<dbReference type="InterPro" id="IPR000600">
    <property type="entry name" value="ROK"/>
</dbReference>
<evidence type="ECO:0000313" key="5">
    <source>
        <dbReference type="Proteomes" id="UP000078454"/>
    </source>
</evidence>
<keyword evidence="5" id="KW-1185">Reference proteome</keyword>
<proteinExistence type="inferred from homology"/>
<sequence>MKTEQGNSFLWMKMNNQSKVLKLLHRERLISRIEISRKSGIQKQTVTNIIGDLLHQGLVVEEETLSLGGAGRRPTQLRLNRERLVSIGVEVTKSHVAGVLMDYNRMLLHQEKLSLSLTPVRDTSSVQAQDAAEELLNMLIQIIEMLIAKVPEASIFAGIGVGVQGIVNSHEGIVIHSPYLGWFQVHIRSLLEGRFSIPVFIDNNVRAFAIGEVWSRPEEDLGHALCVYLDEGVGSAMVINHEIYSGYQYQAGEIGHVKIELNGELCYCGQRGCLEPYVSVQNLGKRMGLDGGFGEIVTLLEKQDIRAVKELQEVGDRLGFVLGNTINLMNPQAVILGGELITAVSWFASSMNIAMEQTIRLSNRNTAIIYSDFHQNNGSIGAASLVFHQGLLNTISGKEGSGS</sequence>
<comment type="similarity">
    <text evidence="2">Belongs to the ROK (NagC/XylR) family.</text>
</comment>
<dbReference type="InterPro" id="IPR049874">
    <property type="entry name" value="ROK_cs"/>
</dbReference>
<dbReference type="Gene3D" id="1.10.10.10">
    <property type="entry name" value="Winged helix-like DNA-binding domain superfamily/Winged helix DNA-binding domain"/>
    <property type="match status" value="1"/>
</dbReference>
<dbReference type="OrthoDB" id="9796533at2"/>
<evidence type="ECO:0008006" key="6">
    <source>
        <dbReference type="Google" id="ProtNLM"/>
    </source>
</evidence>
<name>A0A198A3V9_9BACL</name>
<comment type="function">
    <text evidence="1">Transcriptional repressor of xylose-utilizing enzymes.</text>
</comment>
<dbReference type="Proteomes" id="UP000078454">
    <property type="component" value="Unassembled WGS sequence"/>
</dbReference>
<dbReference type="PANTHER" id="PTHR18964:SF149">
    <property type="entry name" value="BIFUNCTIONAL UDP-N-ACETYLGLUCOSAMINE 2-EPIMERASE_N-ACETYLMANNOSAMINE KINASE"/>
    <property type="match status" value="1"/>
</dbReference>
<protein>
    <recommendedName>
        <fullName evidence="6">Sugar kinase</fullName>
    </recommendedName>
</protein>
<reference evidence="4 5" key="1">
    <citation type="submission" date="2016-05" db="EMBL/GenBank/DDBJ databases">
        <title>Paenibacillus sp. 1ZS3-15 nov., isolated from the rhizosphere soil.</title>
        <authorList>
            <person name="Zhang X.X."/>
            <person name="Zhang J."/>
        </authorList>
    </citation>
    <scope>NUCLEOTIDE SEQUENCE [LARGE SCALE GENOMIC DNA]</scope>
    <source>
        <strain evidence="4 5">1ZS3-15</strain>
    </source>
</reference>